<dbReference type="AlphaFoldDB" id="A0A7W9B6V2"/>
<evidence type="ECO:0000313" key="2">
    <source>
        <dbReference type="EMBL" id="MBB5707360.1"/>
    </source>
</evidence>
<organism evidence="2 3">
    <name type="scientific">Sphingopyxis panaciterrulae</name>
    <dbReference type="NCBI Taxonomy" id="462372"/>
    <lineage>
        <taxon>Bacteria</taxon>
        <taxon>Pseudomonadati</taxon>
        <taxon>Pseudomonadota</taxon>
        <taxon>Alphaproteobacteria</taxon>
        <taxon>Sphingomonadales</taxon>
        <taxon>Sphingomonadaceae</taxon>
        <taxon>Sphingopyxis</taxon>
    </lineage>
</organism>
<name>A0A7W9B6V2_9SPHN</name>
<dbReference type="SUPFAM" id="SSF51197">
    <property type="entry name" value="Clavaminate synthase-like"/>
    <property type="match status" value="1"/>
</dbReference>
<dbReference type="InterPro" id="IPR008775">
    <property type="entry name" value="Phytyl_CoA_dOase-like"/>
</dbReference>
<dbReference type="Pfam" id="PF05721">
    <property type="entry name" value="PhyH"/>
    <property type="match status" value="1"/>
</dbReference>
<dbReference type="PANTHER" id="PTHR20883">
    <property type="entry name" value="PHYTANOYL-COA DIOXYGENASE DOMAIN CONTAINING 1"/>
    <property type="match status" value="1"/>
</dbReference>
<dbReference type="Gene3D" id="2.60.120.620">
    <property type="entry name" value="q2cbj1_9rhob like domain"/>
    <property type="match status" value="1"/>
</dbReference>
<reference evidence="2 3" key="1">
    <citation type="submission" date="2020-08" db="EMBL/GenBank/DDBJ databases">
        <title>Genomic Encyclopedia of Type Strains, Phase IV (KMG-IV): sequencing the most valuable type-strain genomes for metagenomic binning, comparative biology and taxonomic classification.</title>
        <authorList>
            <person name="Goeker M."/>
        </authorList>
    </citation>
    <scope>NUCLEOTIDE SEQUENCE [LARGE SCALE GENOMIC DNA]</scope>
    <source>
        <strain evidence="2 3">DSM 27163</strain>
    </source>
</reference>
<dbReference type="GO" id="GO:0005506">
    <property type="term" value="F:iron ion binding"/>
    <property type="evidence" value="ECO:0007669"/>
    <property type="project" value="UniProtKB-ARBA"/>
</dbReference>
<keyword evidence="2" id="KW-0223">Dioxygenase</keyword>
<sequence length="304" mass="33473">MIMIDLTSDVLQFEATTTTDGLMDDGYTIIHSAVSRELLEAIDAELDERFRSTPFCEGGFYGERTKRFGRLLIRSDHVAQLVMHPTIRALAETALGPWCDRIQLNLTQAIELHPGALPQFPHRDQDMWAGDIGQREYLINAMWPLTSFTEENGATLLWPGSHGRRALTDAGEGPMIVAEAEPGDAIVFLGSTLHGAGGNDSADVRRGIIVSYSLGWLKPYENQWLAYPPHIARGFPRELSELIGYAQHRPNLGNFEGRCPSVLFDGDPDAALAAVDALRPDQAEMLADYVAAQRPASTAEGRRS</sequence>
<evidence type="ECO:0000313" key="3">
    <source>
        <dbReference type="Proteomes" id="UP000537161"/>
    </source>
</evidence>
<gene>
    <name evidence="2" type="ORF">FHR21_002726</name>
</gene>
<comment type="caution">
    <text evidence="2">The sequence shown here is derived from an EMBL/GenBank/DDBJ whole genome shotgun (WGS) entry which is preliminary data.</text>
</comment>
<protein>
    <submittedName>
        <fullName evidence="2">Ectoine hydroxylase-related dioxygenase (Phytanoyl-CoA dioxygenase family)</fullName>
    </submittedName>
</protein>
<dbReference type="PANTHER" id="PTHR20883:SF48">
    <property type="entry name" value="ECTOINE DIOXYGENASE"/>
    <property type="match status" value="1"/>
</dbReference>
<keyword evidence="3" id="KW-1185">Reference proteome</keyword>
<dbReference type="RefSeq" id="WP_420825287.1">
    <property type="nucleotide sequence ID" value="NZ_JACIJH010000009.1"/>
</dbReference>
<accession>A0A7W9B6V2</accession>
<dbReference type="Proteomes" id="UP000537161">
    <property type="component" value="Unassembled WGS sequence"/>
</dbReference>
<comment type="cofactor">
    <cofactor evidence="1">
        <name>Fe(2+)</name>
        <dbReference type="ChEBI" id="CHEBI:29033"/>
    </cofactor>
</comment>
<keyword evidence="2" id="KW-0560">Oxidoreductase</keyword>
<proteinExistence type="predicted"/>
<evidence type="ECO:0000256" key="1">
    <source>
        <dbReference type="ARBA" id="ARBA00001954"/>
    </source>
</evidence>
<dbReference type="GO" id="GO:0016706">
    <property type="term" value="F:2-oxoglutarate-dependent dioxygenase activity"/>
    <property type="evidence" value="ECO:0007669"/>
    <property type="project" value="UniProtKB-ARBA"/>
</dbReference>
<dbReference type="EMBL" id="JACIJH010000009">
    <property type="protein sequence ID" value="MBB5707360.1"/>
    <property type="molecule type" value="Genomic_DNA"/>
</dbReference>